<keyword evidence="1" id="KW-0805">Transcription regulation</keyword>
<dbReference type="GO" id="GO:0003700">
    <property type="term" value="F:DNA-binding transcription factor activity"/>
    <property type="evidence" value="ECO:0007669"/>
    <property type="project" value="InterPro"/>
</dbReference>
<dbReference type="PANTHER" id="PTHR44846:SF1">
    <property type="entry name" value="MANNOSYL-D-GLYCERATE TRANSPORT_METABOLISM SYSTEM REPRESSOR MNGR-RELATED"/>
    <property type="match status" value="1"/>
</dbReference>
<dbReference type="InterPro" id="IPR036388">
    <property type="entry name" value="WH-like_DNA-bd_sf"/>
</dbReference>
<dbReference type="OrthoDB" id="457376at2"/>
<protein>
    <submittedName>
        <fullName evidence="5">Transcriptional regulator, GntR family</fullName>
    </submittedName>
</protein>
<evidence type="ECO:0000256" key="3">
    <source>
        <dbReference type="ARBA" id="ARBA00023163"/>
    </source>
</evidence>
<reference evidence="5 6" key="1">
    <citation type="submission" date="2017-04" db="EMBL/GenBank/DDBJ databases">
        <authorList>
            <person name="Afonso C.L."/>
            <person name="Miller P.J."/>
            <person name="Scott M.A."/>
            <person name="Spackman E."/>
            <person name="Goraichik I."/>
            <person name="Dimitrov K.M."/>
            <person name="Suarez D.L."/>
            <person name="Swayne D.E."/>
        </authorList>
    </citation>
    <scope>NUCLEOTIDE SEQUENCE [LARGE SCALE GENOMIC DNA]</scope>
    <source>
        <strain evidence="5 6">ToBE</strain>
    </source>
</reference>
<dbReference type="SUPFAM" id="SSF64288">
    <property type="entry name" value="Chorismate lyase-like"/>
    <property type="match status" value="1"/>
</dbReference>
<dbReference type="Gene3D" id="1.10.10.10">
    <property type="entry name" value="Winged helix-like DNA-binding domain superfamily/Winged helix DNA-binding domain"/>
    <property type="match status" value="1"/>
</dbReference>
<dbReference type="EMBL" id="LT838272">
    <property type="protein sequence ID" value="SMB99795.1"/>
    <property type="molecule type" value="Genomic_DNA"/>
</dbReference>
<evidence type="ECO:0000256" key="1">
    <source>
        <dbReference type="ARBA" id="ARBA00023015"/>
    </source>
</evidence>
<dbReference type="InterPro" id="IPR036390">
    <property type="entry name" value="WH_DNA-bd_sf"/>
</dbReference>
<dbReference type="PRINTS" id="PR00035">
    <property type="entry name" value="HTHGNTR"/>
</dbReference>
<dbReference type="PANTHER" id="PTHR44846">
    <property type="entry name" value="MANNOSYL-D-GLYCERATE TRANSPORT/METABOLISM SYSTEM REPRESSOR MNGR-RELATED"/>
    <property type="match status" value="1"/>
</dbReference>
<evidence type="ECO:0000256" key="2">
    <source>
        <dbReference type="ARBA" id="ARBA00023125"/>
    </source>
</evidence>
<evidence type="ECO:0000313" key="5">
    <source>
        <dbReference type="EMBL" id="SMB99795.1"/>
    </source>
</evidence>
<evidence type="ECO:0000259" key="4">
    <source>
        <dbReference type="PROSITE" id="PS50949"/>
    </source>
</evidence>
<dbReference type="InterPro" id="IPR011663">
    <property type="entry name" value="UTRA"/>
</dbReference>
<dbReference type="Pfam" id="PF00392">
    <property type="entry name" value="GntR"/>
    <property type="match status" value="1"/>
</dbReference>
<dbReference type="CDD" id="cd07377">
    <property type="entry name" value="WHTH_GntR"/>
    <property type="match status" value="1"/>
</dbReference>
<dbReference type="Proteomes" id="UP000192569">
    <property type="component" value="Chromosome I"/>
</dbReference>
<feature type="domain" description="HTH gntR-type" evidence="4">
    <location>
        <begin position="8"/>
        <end position="76"/>
    </location>
</feature>
<dbReference type="GO" id="GO:0045892">
    <property type="term" value="P:negative regulation of DNA-templated transcription"/>
    <property type="evidence" value="ECO:0007669"/>
    <property type="project" value="TreeGrafter"/>
</dbReference>
<sequence length="256" mass="29219">MLYPGSSKPLHEQLKDILKQKIIEGEFKPGEALPGERQLMHTYGVSRVTVRQAIGELVSEGLLYRQHGRGTFVAPRRIERPLAYLLGVAEELILEGLKVGIKVLEAGRQDPLPEIRQQLRLKEGEQVFHVLRLIMTGPEPLLLDFSFFPSVIGQILKDIDLSKDLIYTHLELYGYKISHGVQWISAGRASQEEAQYLQCKKGSPVLVVRRITYVEGELPISVSRTVYRADRYEYRVNLYRYPLKPKELLKSNPTSP</sequence>
<dbReference type="GO" id="GO:0003677">
    <property type="term" value="F:DNA binding"/>
    <property type="evidence" value="ECO:0007669"/>
    <property type="project" value="UniProtKB-KW"/>
</dbReference>
<accession>A0A1W1W2E9</accession>
<dbReference type="Pfam" id="PF07702">
    <property type="entry name" value="UTRA"/>
    <property type="match status" value="1"/>
</dbReference>
<dbReference type="InterPro" id="IPR000524">
    <property type="entry name" value="Tscrpt_reg_HTH_GntR"/>
</dbReference>
<dbReference type="Gene3D" id="3.40.1410.10">
    <property type="entry name" value="Chorismate lyase-like"/>
    <property type="match status" value="1"/>
</dbReference>
<dbReference type="RefSeq" id="WP_084666751.1">
    <property type="nucleotide sequence ID" value="NZ_LT838272.1"/>
</dbReference>
<name>A0A1W1W2E9_9FIRM</name>
<dbReference type="PROSITE" id="PS50949">
    <property type="entry name" value="HTH_GNTR"/>
    <property type="match status" value="1"/>
</dbReference>
<keyword evidence="2" id="KW-0238">DNA-binding</keyword>
<dbReference type="SUPFAM" id="SSF46785">
    <property type="entry name" value="Winged helix' DNA-binding domain"/>
    <property type="match status" value="1"/>
</dbReference>
<proteinExistence type="predicted"/>
<dbReference type="SMART" id="SM00866">
    <property type="entry name" value="UTRA"/>
    <property type="match status" value="1"/>
</dbReference>
<dbReference type="FunFam" id="1.10.10.10:FF:000079">
    <property type="entry name" value="GntR family transcriptional regulator"/>
    <property type="match status" value="1"/>
</dbReference>
<gene>
    <name evidence="5" type="ORF">SAMN00808754_3095</name>
</gene>
<organism evidence="5 6">
    <name type="scientific">Thermanaeromonas toyohensis ToBE</name>
    <dbReference type="NCBI Taxonomy" id="698762"/>
    <lineage>
        <taxon>Bacteria</taxon>
        <taxon>Bacillati</taxon>
        <taxon>Bacillota</taxon>
        <taxon>Clostridia</taxon>
        <taxon>Neomoorellales</taxon>
        <taxon>Neomoorellaceae</taxon>
        <taxon>Thermanaeromonas</taxon>
    </lineage>
</organism>
<keyword evidence="6" id="KW-1185">Reference proteome</keyword>
<keyword evidence="3" id="KW-0804">Transcription</keyword>
<dbReference type="InterPro" id="IPR050679">
    <property type="entry name" value="Bact_HTH_transcr_reg"/>
</dbReference>
<evidence type="ECO:0000313" key="6">
    <source>
        <dbReference type="Proteomes" id="UP000192569"/>
    </source>
</evidence>
<dbReference type="SMART" id="SM00345">
    <property type="entry name" value="HTH_GNTR"/>
    <property type="match status" value="1"/>
</dbReference>
<dbReference type="InterPro" id="IPR028978">
    <property type="entry name" value="Chorismate_lyase_/UTRA_dom_sf"/>
</dbReference>
<dbReference type="AlphaFoldDB" id="A0A1W1W2E9"/>
<dbReference type="STRING" id="698762.SAMN00808754_3095"/>